<comment type="similarity">
    <text evidence="1">Belongs to the CFA/CMAS family.</text>
</comment>
<keyword evidence="3" id="KW-0808">Transferase</keyword>
<organism evidence="6 7">
    <name type="scientific">Dimargaris verticillata</name>
    <dbReference type="NCBI Taxonomy" id="2761393"/>
    <lineage>
        <taxon>Eukaryota</taxon>
        <taxon>Fungi</taxon>
        <taxon>Fungi incertae sedis</taxon>
        <taxon>Zoopagomycota</taxon>
        <taxon>Kickxellomycotina</taxon>
        <taxon>Dimargaritomycetes</taxon>
        <taxon>Dimargaritales</taxon>
        <taxon>Dimargaritaceae</taxon>
        <taxon>Dimargaris</taxon>
    </lineage>
</organism>
<reference evidence="6" key="1">
    <citation type="submission" date="2022-07" db="EMBL/GenBank/DDBJ databases">
        <title>Phylogenomic reconstructions and comparative analyses of Kickxellomycotina fungi.</title>
        <authorList>
            <person name="Reynolds N.K."/>
            <person name="Stajich J.E."/>
            <person name="Barry K."/>
            <person name="Grigoriev I.V."/>
            <person name="Crous P."/>
            <person name="Smith M.E."/>
        </authorList>
    </citation>
    <scope>NUCLEOTIDE SEQUENCE</scope>
    <source>
        <strain evidence="6">RSA 567</strain>
    </source>
</reference>
<accession>A0A9W8AZM6</accession>
<dbReference type="InterPro" id="IPR003333">
    <property type="entry name" value="CMAS"/>
</dbReference>
<dbReference type="Pfam" id="PF02353">
    <property type="entry name" value="CMAS"/>
    <property type="match status" value="1"/>
</dbReference>
<protein>
    <recommendedName>
        <fullName evidence="8">Cyclopropane-fatty-acyl-phospholipid synthase</fullName>
    </recommendedName>
</protein>
<dbReference type="PANTHER" id="PTHR43667:SF2">
    <property type="entry name" value="FATTY ACID C-METHYL TRANSFERASE"/>
    <property type="match status" value="1"/>
</dbReference>
<name>A0A9W8AZM6_9FUNG</name>
<evidence type="ECO:0000313" key="7">
    <source>
        <dbReference type="Proteomes" id="UP001151582"/>
    </source>
</evidence>
<dbReference type="GO" id="GO:0032259">
    <property type="term" value="P:methylation"/>
    <property type="evidence" value="ECO:0007669"/>
    <property type="project" value="UniProtKB-KW"/>
</dbReference>
<dbReference type="GO" id="GO:0008610">
    <property type="term" value="P:lipid biosynthetic process"/>
    <property type="evidence" value="ECO:0007669"/>
    <property type="project" value="InterPro"/>
</dbReference>
<dbReference type="PIRSF" id="PIRSF003085">
    <property type="entry name" value="CMAS"/>
    <property type="match status" value="1"/>
</dbReference>
<dbReference type="CDD" id="cd02440">
    <property type="entry name" value="AdoMet_MTases"/>
    <property type="match status" value="1"/>
</dbReference>
<dbReference type="InterPro" id="IPR029063">
    <property type="entry name" value="SAM-dependent_MTases_sf"/>
</dbReference>
<evidence type="ECO:0000256" key="5">
    <source>
        <dbReference type="ARBA" id="ARBA00023098"/>
    </source>
</evidence>
<evidence type="ECO:0000256" key="1">
    <source>
        <dbReference type="ARBA" id="ARBA00010815"/>
    </source>
</evidence>
<evidence type="ECO:0000256" key="4">
    <source>
        <dbReference type="ARBA" id="ARBA00022691"/>
    </source>
</evidence>
<dbReference type="Gene3D" id="3.40.50.150">
    <property type="entry name" value="Vaccinia Virus protein VP39"/>
    <property type="match status" value="1"/>
</dbReference>
<keyword evidence="2" id="KW-0489">Methyltransferase</keyword>
<dbReference type="PANTHER" id="PTHR43667">
    <property type="entry name" value="CYCLOPROPANE-FATTY-ACYL-PHOSPHOLIPID SYNTHASE"/>
    <property type="match status" value="1"/>
</dbReference>
<dbReference type="GO" id="GO:0008168">
    <property type="term" value="F:methyltransferase activity"/>
    <property type="evidence" value="ECO:0007669"/>
    <property type="project" value="UniProtKB-KW"/>
</dbReference>
<evidence type="ECO:0000256" key="2">
    <source>
        <dbReference type="ARBA" id="ARBA00022603"/>
    </source>
</evidence>
<evidence type="ECO:0008006" key="8">
    <source>
        <dbReference type="Google" id="ProtNLM"/>
    </source>
</evidence>
<comment type="caution">
    <text evidence="6">The sequence shown here is derived from an EMBL/GenBank/DDBJ whole genome shotgun (WGS) entry which is preliminary data.</text>
</comment>
<dbReference type="InterPro" id="IPR050723">
    <property type="entry name" value="CFA/CMAS"/>
</dbReference>
<dbReference type="EMBL" id="JANBQB010000442">
    <property type="protein sequence ID" value="KAJ1976317.1"/>
    <property type="molecule type" value="Genomic_DNA"/>
</dbReference>
<evidence type="ECO:0000256" key="3">
    <source>
        <dbReference type="ARBA" id="ARBA00022679"/>
    </source>
</evidence>
<dbReference type="OrthoDB" id="8300214at2759"/>
<keyword evidence="7" id="KW-1185">Reference proteome</keyword>
<dbReference type="AlphaFoldDB" id="A0A9W8AZM6"/>
<evidence type="ECO:0000313" key="6">
    <source>
        <dbReference type="EMBL" id="KAJ1976317.1"/>
    </source>
</evidence>
<keyword evidence="5" id="KW-0443">Lipid metabolism</keyword>
<sequence length="453" mass="51980">MHNHRSGSLIPGSVVALPVKAVKAFFNSTVWPTLVSQCRSKVVDLLGHAQHGELEIHEHGQRHLFGEVSKKYPKTIQIQVRSDTFWVRLVLRADLGFAESYMKHEIDVNDLPGFFKFFVNNREELDNVQFPHSIVMDTFNVVINSRLANTVANAINNISAHYDIGNEIFECFLDPTMTYSSAIWQNPEDTLETAQRRKLTMMVEKACITEQDHVLEIGSGWGSLSILAVQITGCRVTTLTLSREQKEFAEARIAQLGLSDRITVMLCDYRDLDPAQYQFDKIVSIEMIEAVGFEYMDTYFRCCHRLLHPHHGIFVLQGITMPESRFDQYQKSVDFIRKYIFPGGQCPTVTSIVTAATRGSNGQLILNHMENFPTDYARTLKEWRETFLRNYDVVAKKISKRAEGPVYDKLFKRKWEYYLAYCEGGYATRTLGLVQMVFAREADQILVNRQIGY</sequence>
<dbReference type="Proteomes" id="UP001151582">
    <property type="component" value="Unassembled WGS sequence"/>
</dbReference>
<proteinExistence type="inferred from homology"/>
<dbReference type="SUPFAM" id="SSF53335">
    <property type="entry name" value="S-adenosyl-L-methionine-dependent methyltransferases"/>
    <property type="match status" value="1"/>
</dbReference>
<gene>
    <name evidence="6" type="ORF">H4R34_004020</name>
</gene>
<keyword evidence="4" id="KW-0949">S-adenosyl-L-methionine</keyword>